<dbReference type="GO" id="GO:0006364">
    <property type="term" value="P:rRNA processing"/>
    <property type="evidence" value="ECO:0007669"/>
    <property type="project" value="UniProtKB-KW"/>
</dbReference>
<dbReference type="InterPro" id="IPR020618">
    <property type="entry name" value="Adenyl_kinase_AK6"/>
</dbReference>
<comment type="function">
    <text evidence="7">Broad-specificity nucleoside monophosphate (NMP) kinase that catalyzes the reversible transfer of the terminal phosphate group between nucleoside triphosphates and monophosphates. Has also ATPase activity. Involved in the late maturation steps of the 30S ribosomal particles, specifically 16S rRNA maturation. While NMP activity is not required for ribosome maturation, ATPase activity is. Associates transiently with small ribosomal subunit protein uS11. ATP hydrolysis breaks the interaction with uS11. May temporarily remove uS11 from the ribosome to enable a conformational change of the ribosomal RNA that is needed for the final maturation step of the small ribosomal subunit.</text>
</comment>
<feature type="binding site" evidence="7">
    <location>
        <position position="13"/>
    </location>
    <ligand>
        <name>ATP</name>
        <dbReference type="ChEBI" id="CHEBI:30616"/>
    </ligand>
</feature>
<dbReference type="AlphaFoldDB" id="W9DQH7"/>
<dbReference type="Proteomes" id="UP000019483">
    <property type="component" value="Unassembled WGS sequence"/>
</dbReference>
<feature type="region of interest" description="LID" evidence="7">
    <location>
        <begin position="103"/>
        <end position="113"/>
    </location>
</feature>
<comment type="catalytic activity">
    <reaction evidence="7">
        <text>ATP + H2O = ADP + phosphate + H(+)</text>
        <dbReference type="Rhea" id="RHEA:13065"/>
        <dbReference type="ChEBI" id="CHEBI:15377"/>
        <dbReference type="ChEBI" id="CHEBI:15378"/>
        <dbReference type="ChEBI" id="CHEBI:30616"/>
        <dbReference type="ChEBI" id="CHEBI:43474"/>
        <dbReference type="ChEBI" id="CHEBI:456216"/>
    </reaction>
</comment>
<comment type="similarity">
    <text evidence="7">Belongs to the adenylate kinase family. AK6 subfamily.</text>
</comment>
<dbReference type="GeneID" id="96960158"/>
<dbReference type="EC" id="2.7.4.3" evidence="7"/>
<protein>
    <recommendedName>
        <fullName evidence="7">Putative adenylate kinase</fullName>
        <shortName evidence="7">AK</shortName>
        <ecNumber evidence="7">2.7.4.3</ecNumber>
    </recommendedName>
    <alternativeName>
        <fullName evidence="7">ATP-AMP transphosphorylase</fullName>
    </alternativeName>
</protein>
<evidence type="ECO:0000256" key="7">
    <source>
        <dbReference type="HAMAP-Rule" id="MF_00039"/>
    </source>
</evidence>
<evidence type="ECO:0000313" key="9">
    <source>
        <dbReference type="Proteomes" id="UP000019483"/>
    </source>
</evidence>
<feature type="binding site" evidence="7">
    <location>
        <position position="10"/>
    </location>
    <ligand>
        <name>ATP</name>
        <dbReference type="ChEBI" id="CHEBI:30616"/>
    </ligand>
</feature>
<evidence type="ECO:0000256" key="3">
    <source>
        <dbReference type="ARBA" id="ARBA00022679"/>
    </source>
</evidence>
<feature type="binding site" evidence="7">
    <location>
        <position position="12"/>
    </location>
    <ligand>
        <name>ATP</name>
        <dbReference type="ChEBI" id="CHEBI:30616"/>
    </ligand>
</feature>
<keyword evidence="5 7" id="KW-0418">Kinase</keyword>
<evidence type="ECO:0000256" key="1">
    <source>
        <dbReference type="ARBA" id="ARBA00022517"/>
    </source>
</evidence>
<evidence type="ECO:0000256" key="4">
    <source>
        <dbReference type="ARBA" id="ARBA00022741"/>
    </source>
</evidence>
<evidence type="ECO:0000256" key="6">
    <source>
        <dbReference type="ARBA" id="ARBA00022840"/>
    </source>
</evidence>
<evidence type="ECO:0000313" key="8">
    <source>
        <dbReference type="EMBL" id="ETA67728.1"/>
    </source>
</evidence>
<proteinExistence type="inferred from homology"/>
<dbReference type="GO" id="GO:0016887">
    <property type="term" value="F:ATP hydrolysis activity"/>
    <property type="evidence" value="ECO:0007669"/>
    <property type="project" value="InterPro"/>
</dbReference>
<reference evidence="8 9" key="1">
    <citation type="submission" date="2013-08" db="EMBL/GenBank/DDBJ databases">
        <authorList>
            <consortium name="DOE Joint Genome Institute"/>
            <person name="Eisen J."/>
            <person name="Huntemann M."/>
            <person name="Han J."/>
            <person name="Chen A."/>
            <person name="Kyrpides N."/>
            <person name="Mavromatis K."/>
            <person name="Markowitz V."/>
            <person name="Palaniappan K."/>
            <person name="Ivanova N."/>
            <person name="Schaumberg A."/>
            <person name="Pati A."/>
            <person name="Liolios K."/>
            <person name="Nordberg H.P."/>
            <person name="Cantor M.N."/>
            <person name="Hua S.X."/>
            <person name="Woyke T."/>
        </authorList>
    </citation>
    <scope>NUCLEOTIDE SEQUENCE [LARGE SCALE GENOMIC DNA]</scope>
    <source>
        <strain evidence="8 9">DSM 2278</strain>
    </source>
</reference>
<keyword evidence="1 7" id="KW-0690">Ribosome biogenesis</keyword>
<evidence type="ECO:0000256" key="5">
    <source>
        <dbReference type="ARBA" id="ARBA00022777"/>
    </source>
</evidence>
<dbReference type="InterPro" id="IPR027417">
    <property type="entry name" value="P-loop_NTPase"/>
</dbReference>
<dbReference type="SUPFAM" id="SSF52540">
    <property type="entry name" value="P-loop containing nucleoside triphosphate hydrolases"/>
    <property type="match status" value="1"/>
</dbReference>
<keyword evidence="4 7" id="KW-0547">Nucleotide-binding</keyword>
<dbReference type="STRING" id="1090322.MettiDRAFT_1160"/>
<feature type="binding site" evidence="7">
    <location>
        <position position="104"/>
    </location>
    <ligand>
        <name>ATP</name>
        <dbReference type="ChEBI" id="CHEBI:30616"/>
    </ligand>
</feature>
<keyword evidence="2 7" id="KW-0698">rRNA processing</keyword>
<evidence type="ECO:0000256" key="2">
    <source>
        <dbReference type="ARBA" id="ARBA00022552"/>
    </source>
</evidence>
<organism evidence="8 9">
    <name type="scientific">Methanolobus tindarius DSM 2278</name>
    <dbReference type="NCBI Taxonomy" id="1090322"/>
    <lineage>
        <taxon>Archaea</taxon>
        <taxon>Methanobacteriati</taxon>
        <taxon>Methanobacteriota</taxon>
        <taxon>Stenosarchaea group</taxon>
        <taxon>Methanomicrobia</taxon>
        <taxon>Methanosarcinales</taxon>
        <taxon>Methanosarcinaceae</taxon>
        <taxon>Methanolobus</taxon>
    </lineage>
</organism>
<comment type="caution">
    <text evidence="8">The sequence shown here is derived from an EMBL/GenBank/DDBJ whole genome shotgun (WGS) entry which is preliminary data.</text>
</comment>
<dbReference type="PANTHER" id="PTHR12595:SF0">
    <property type="entry name" value="ADENYLATE KINASE ISOENZYME 6"/>
    <property type="match status" value="1"/>
</dbReference>
<dbReference type="Pfam" id="PF13238">
    <property type="entry name" value="AAA_18"/>
    <property type="match status" value="1"/>
</dbReference>
<comment type="catalytic activity">
    <reaction evidence="7">
        <text>AMP + ATP = 2 ADP</text>
        <dbReference type="Rhea" id="RHEA:12973"/>
        <dbReference type="ChEBI" id="CHEBI:30616"/>
        <dbReference type="ChEBI" id="CHEBI:456215"/>
        <dbReference type="ChEBI" id="CHEBI:456216"/>
        <dbReference type="EC" id="2.7.4.3"/>
    </reaction>
</comment>
<keyword evidence="3 7" id="KW-0808">Transferase</keyword>
<dbReference type="OrthoDB" id="8730at2157"/>
<dbReference type="RefSeq" id="WP_023844864.1">
    <property type="nucleotide sequence ID" value="NZ_AZAJ01000001.1"/>
</dbReference>
<feature type="binding site" evidence="7">
    <location>
        <position position="15"/>
    </location>
    <ligand>
        <name>ATP</name>
        <dbReference type="ChEBI" id="CHEBI:30616"/>
    </ligand>
</feature>
<sequence length="183" mass="21115">MLIGITGTPGTGKTSVTKLLEKERFYQVIHLNELIKEEKLYSEVDSERDCVVADMDRVYDRVLELHDRSYPVTIVDSHLSHHIADIVIVLRTDPAILRGRLEKRNYSEEKVKENLEAEALDIILAESVEWCEKVFELDTSGESADNTEKAIMRIIRGLRNGNTEELEEEFRPGSVDWFDYPFD</sequence>
<comment type="subunit">
    <text evidence="7">Interacts with uS11. Not a structural component of 40S pre-ribosomes, but transiently interacts with them by binding to uS11.</text>
</comment>
<dbReference type="HAMAP" id="MF_00039">
    <property type="entry name" value="Adenylate_kinase_AK6"/>
    <property type="match status" value="1"/>
</dbReference>
<dbReference type="PANTHER" id="PTHR12595">
    <property type="entry name" value="POS9-ACTIVATING FACTOR FAP7-RELATED"/>
    <property type="match status" value="1"/>
</dbReference>
<accession>W9DQH7</accession>
<dbReference type="EMBL" id="AZAJ01000001">
    <property type="protein sequence ID" value="ETA67728.1"/>
    <property type="molecule type" value="Genomic_DNA"/>
</dbReference>
<dbReference type="Gene3D" id="3.40.50.300">
    <property type="entry name" value="P-loop containing nucleotide triphosphate hydrolases"/>
    <property type="match status" value="1"/>
</dbReference>
<gene>
    <name evidence="8" type="ORF">MettiDRAFT_1160</name>
</gene>
<keyword evidence="9" id="KW-1185">Reference proteome</keyword>
<dbReference type="GO" id="GO:0005524">
    <property type="term" value="F:ATP binding"/>
    <property type="evidence" value="ECO:0007669"/>
    <property type="project" value="UniProtKB-UniRule"/>
</dbReference>
<name>W9DQH7_METTI</name>
<keyword evidence="6 7" id="KW-0067">ATP-binding</keyword>
<dbReference type="GO" id="GO:0042274">
    <property type="term" value="P:ribosomal small subunit biogenesis"/>
    <property type="evidence" value="ECO:0007669"/>
    <property type="project" value="UniProtKB-UniRule"/>
</dbReference>
<feature type="binding site" evidence="7">
    <location>
        <position position="14"/>
    </location>
    <ligand>
        <name>ATP</name>
        <dbReference type="ChEBI" id="CHEBI:30616"/>
    </ligand>
</feature>
<dbReference type="GO" id="GO:0004017">
    <property type="term" value="F:AMP kinase activity"/>
    <property type="evidence" value="ECO:0007669"/>
    <property type="project" value="UniProtKB-UniRule"/>
</dbReference>
<comment type="caution">
    <text evidence="7">Lacks conserved residue(s) required for the propagation of feature annotation.</text>
</comment>